<dbReference type="OMA" id="WDHPSHR"/>
<accession>F8PL52</accession>
<sequence>MRRSRHFSFMLSLPVLGEVQFDVHGISAWRLLLRAEAEALKDHPSFGPPKYTDKLVGVRVLGFSLRDFWDHNSEHLFVSTIAYEHLLLDIRSCFSVDGVAVGSKEEEEAQHAKVYKLGLHYRNNLMRVFRFNTGPTPPSSAHASPPSFEKHKEVILSAMVNAPGTKGEAKKRALLRDGYKCMISGAYDYDSCLKYPEIEELAANNVATNTQCAHLFSETAQDINQVAYLSPMHECPVTAFTILKMFGLETPVRKILGGQVNNLCNVLTMASSLHSAFDHFEFWLEEVPGESNTYNVQASNDIFFRYAERPPRRVKFQLDPEMVADFRKRGLPPPELPDRNLIAIRAACARVAYKSGAAEQINQVARDRDDIMVIAEDGSNADFLSSVLSHISTNV</sequence>
<dbReference type="InParanoid" id="F8PL52"/>
<name>F8PL52_SERL3</name>
<protein>
    <submittedName>
        <fullName evidence="1">Uncharacterized protein</fullName>
    </submittedName>
</protein>
<dbReference type="AlphaFoldDB" id="F8PL52"/>
<gene>
    <name evidence="1" type="ORF">SERLA73DRAFT_165501</name>
</gene>
<organism evidence="2">
    <name type="scientific">Serpula lacrymans var. lacrymans (strain S7.3)</name>
    <name type="common">Dry rot fungus</name>
    <dbReference type="NCBI Taxonomy" id="936435"/>
    <lineage>
        <taxon>Eukaryota</taxon>
        <taxon>Fungi</taxon>
        <taxon>Dikarya</taxon>
        <taxon>Basidiomycota</taxon>
        <taxon>Agaricomycotina</taxon>
        <taxon>Agaricomycetes</taxon>
        <taxon>Agaricomycetidae</taxon>
        <taxon>Boletales</taxon>
        <taxon>Coniophorineae</taxon>
        <taxon>Serpulaceae</taxon>
        <taxon>Serpula</taxon>
    </lineage>
</organism>
<evidence type="ECO:0000313" key="2">
    <source>
        <dbReference type="Proteomes" id="UP000008063"/>
    </source>
</evidence>
<evidence type="ECO:0000313" key="1">
    <source>
        <dbReference type="EMBL" id="EGO03960.1"/>
    </source>
</evidence>
<keyword evidence="2" id="KW-1185">Reference proteome</keyword>
<dbReference type="Proteomes" id="UP000008063">
    <property type="component" value="Unassembled WGS sequence"/>
</dbReference>
<reference evidence="2" key="1">
    <citation type="journal article" date="2011" name="Science">
        <title>The plant cell wall-decomposing machinery underlies the functional diversity of forest fungi.</title>
        <authorList>
            <person name="Eastwood D.C."/>
            <person name="Floudas D."/>
            <person name="Binder M."/>
            <person name="Majcherczyk A."/>
            <person name="Schneider P."/>
            <person name="Aerts A."/>
            <person name="Asiegbu F.O."/>
            <person name="Baker S.E."/>
            <person name="Barry K."/>
            <person name="Bendiksby M."/>
            <person name="Blumentritt M."/>
            <person name="Coutinho P.M."/>
            <person name="Cullen D."/>
            <person name="de Vries R.P."/>
            <person name="Gathman A."/>
            <person name="Goodell B."/>
            <person name="Henrissat B."/>
            <person name="Ihrmark K."/>
            <person name="Kauserud H."/>
            <person name="Kohler A."/>
            <person name="LaButti K."/>
            <person name="Lapidus A."/>
            <person name="Lavin J.L."/>
            <person name="Lee Y.-H."/>
            <person name="Lindquist E."/>
            <person name="Lilly W."/>
            <person name="Lucas S."/>
            <person name="Morin E."/>
            <person name="Murat C."/>
            <person name="Oguiza J.A."/>
            <person name="Park J."/>
            <person name="Pisabarro A.G."/>
            <person name="Riley R."/>
            <person name="Rosling A."/>
            <person name="Salamov A."/>
            <person name="Schmidt O."/>
            <person name="Schmutz J."/>
            <person name="Skrede I."/>
            <person name="Stenlid J."/>
            <person name="Wiebenga A."/>
            <person name="Xie X."/>
            <person name="Kuees U."/>
            <person name="Hibbett D.S."/>
            <person name="Hoffmeister D."/>
            <person name="Hoegberg N."/>
            <person name="Martin F."/>
            <person name="Grigoriev I.V."/>
            <person name="Watkinson S.C."/>
        </authorList>
    </citation>
    <scope>NUCLEOTIDE SEQUENCE [LARGE SCALE GENOMIC DNA]</scope>
    <source>
        <strain evidence="2">strain S7.3</strain>
    </source>
</reference>
<dbReference type="eggNOG" id="ENOG502RUZS">
    <property type="taxonomic scope" value="Eukaryota"/>
</dbReference>
<dbReference type="EMBL" id="GL945475">
    <property type="protein sequence ID" value="EGO03960.1"/>
    <property type="molecule type" value="Genomic_DNA"/>
</dbReference>
<dbReference type="STRING" id="936435.F8PL52"/>
<proteinExistence type="predicted"/>
<dbReference type="HOGENOM" id="CLU_049186_1_0_1"/>